<gene>
    <name evidence="2" type="ORF">KUF71_018388</name>
</gene>
<organism evidence="2 3">
    <name type="scientific">Frankliniella fusca</name>
    <dbReference type="NCBI Taxonomy" id="407009"/>
    <lineage>
        <taxon>Eukaryota</taxon>
        <taxon>Metazoa</taxon>
        <taxon>Ecdysozoa</taxon>
        <taxon>Arthropoda</taxon>
        <taxon>Hexapoda</taxon>
        <taxon>Insecta</taxon>
        <taxon>Pterygota</taxon>
        <taxon>Neoptera</taxon>
        <taxon>Paraneoptera</taxon>
        <taxon>Thysanoptera</taxon>
        <taxon>Terebrantia</taxon>
        <taxon>Thripoidea</taxon>
        <taxon>Thripidae</taxon>
        <taxon>Frankliniella</taxon>
    </lineage>
</organism>
<dbReference type="AlphaFoldDB" id="A0AAE1GQZ9"/>
<evidence type="ECO:0000256" key="1">
    <source>
        <dbReference type="SAM" id="MobiDB-lite"/>
    </source>
</evidence>
<feature type="region of interest" description="Disordered" evidence="1">
    <location>
        <begin position="1"/>
        <end position="21"/>
    </location>
</feature>
<proteinExistence type="predicted"/>
<evidence type="ECO:0000313" key="2">
    <source>
        <dbReference type="EMBL" id="KAK3907752.1"/>
    </source>
</evidence>
<comment type="caution">
    <text evidence="2">The sequence shown here is derived from an EMBL/GenBank/DDBJ whole genome shotgun (WGS) entry which is preliminary data.</text>
</comment>
<protein>
    <submittedName>
        <fullName evidence="2">Protein disulfide-isomerase-like protein EhSep2</fullName>
    </submittedName>
</protein>
<dbReference type="EMBL" id="JAHWGI010000017">
    <property type="protein sequence ID" value="KAK3907752.1"/>
    <property type="molecule type" value="Genomic_DNA"/>
</dbReference>
<keyword evidence="3" id="KW-1185">Reference proteome</keyword>
<dbReference type="Proteomes" id="UP001219518">
    <property type="component" value="Unassembled WGS sequence"/>
</dbReference>
<sequence length="174" mass="19332">MPTARPDRAPGPATRQALSPSDITSLSSFTADRHALHDGPVGRGGRCILRQLQQCAAAVLTTQGTAQPSPAQPSHTRPDPYKAMQRECIFVLLQAIMPVPFSSSAEMYCSHTTHNQRMKQLIATIIENEKKLQHLKQETEHKDRLLRLLKEDNWPKHDGICVSSLLQAVDYTSV</sequence>
<evidence type="ECO:0000313" key="3">
    <source>
        <dbReference type="Proteomes" id="UP001219518"/>
    </source>
</evidence>
<reference evidence="2" key="2">
    <citation type="journal article" date="2023" name="BMC Genomics">
        <title>Pest status, molecular evolution, and epigenetic factors derived from the genome assembly of Frankliniella fusca, a thysanopteran phytovirus vector.</title>
        <authorList>
            <person name="Catto M.A."/>
            <person name="Labadie P.E."/>
            <person name="Jacobson A.L."/>
            <person name="Kennedy G.G."/>
            <person name="Srinivasan R."/>
            <person name="Hunt B.G."/>
        </authorList>
    </citation>
    <scope>NUCLEOTIDE SEQUENCE</scope>
    <source>
        <strain evidence="2">PL_HMW_Pooled</strain>
    </source>
</reference>
<name>A0AAE1GQZ9_9NEOP</name>
<reference evidence="2" key="1">
    <citation type="submission" date="2021-07" db="EMBL/GenBank/DDBJ databases">
        <authorList>
            <person name="Catto M.A."/>
            <person name="Jacobson A."/>
            <person name="Kennedy G."/>
            <person name="Labadie P."/>
            <person name="Hunt B.G."/>
            <person name="Srinivasan R."/>
        </authorList>
    </citation>
    <scope>NUCLEOTIDE SEQUENCE</scope>
    <source>
        <strain evidence="2">PL_HMW_Pooled</strain>
        <tissue evidence="2">Head</tissue>
    </source>
</reference>
<accession>A0AAE1GQZ9</accession>